<dbReference type="Pfam" id="PF12609">
    <property type="entry name" value="DUF3774"/>
    <property type="match status" value="1"/>
</dbReference>
<dbReference type="InterPro" id="IPR022251">
    <property type="entry name" value="DUF3774_wound-induced"/>
</dbReference>
<keyword evidence="3" id="KW-1185">Reference proteome</keyword>
<dbReference type="Proteomes" id="UP000233837">
    <property type="component" value="Unassembled WGS sequence"/>
</dbReference>
<dbReference type="EMBL" id="KZ502223">
    <property type="protein sequence ID" value="PKU81755.1"/>
    <property type="molecule type" value="Genomic_DNA"/>
</dbReference>
<feature type="region of interest" description="Disordered" evidence="1">
    <location>
        <begin position="44"/>
        <end position="65"/>
    </location>
</feature>
<evidence type="ECO:0000256" key="1">
    <source>
        <dbReference type="SAM" id="MobiDB-lite"/>
    </source>
</evidence>
<feature type="compositionally biased region" description="Polar residues" evidence="1">
    <location>
        <begin position="46"/>
        <end position="55"/>
    </location>
</feature>
<sequence>MASANKTSWIVAASISTVETLNDQGGLCRWKYIMRSLHQKAKNEMGSFSQARRTPSSSSSMIAGSELVNTRAEEAKRADETFRKVMYLSCWGPN</sequence>
<accession>A0A2I0X1G1</accession>
<protein>
    <recommendedName>
        <fullName evidence="4">Wound-responsive family protein</fullName>
    </recommendedName>
</protein>
<reference evidence="2 3" key="2">
    <citation type="journal article" date="2017" name="Nature">
        <title>The Apostasia genome and the evolution of orchids.</title>
        <authorList>
            <person name="Zhang G.Q."/>
            <person name="Liu K.W."/>
            <person name="Li Z."/>
            <person name="Lohaus R."/>
            <person name="Hsiao Y.Y."/>
            <person name="Niu S.C."/>
            <person name="Wang J.Y."/>
            <person name="Lin Y.C."/>
            <person name="Xu Q."/>
            <person name="Chen L.J."/>
            <person name="Yoshida K."/>
            <person name="Fujiwara S."/>
            <person name="Wang Z.W."/>
            <person name="Zhang Y.Q."/>
            <person name="Mitsuda N."/>
            <person name="Wang M."/>
            <person name="Liu G.H."/>
            <person name="Pecoraro L."/>
            <person name="Huang H.X."/>
            <person name="Xiao X.J."/>
            <person name="Lin M."/>
            <person name="Wu X.Y."/>
            <person name="Wu W.L."/>
            <person name="Chen Y.Y."/>
            <person name="Chang S.B."/>
            <person name="Sakamoto S."/>
            <person name="Ohme-Takagi M."/>
            <person name="Yagi M."/>
            <person name="Zeng S.J."/>
            <person name="Shen C.Y."/>
            <person name="Yeh C.M."/>
            <person name="Luo Y.B."/>
            <person name="Tsai W.C."/>
            <person name="Van de Peer Y."/>
            <person name="Liu Z.J."/>
        </authorList>
    </citation>
    <scope>NUCLEOTIDE SEQUENCE [LARGE SCALE GENOMIC DNA]</scope>
    <source>
        <tissue evidence="2">The whole plant</tissue>
    </source>
</reference>
<evidence type="ECO:0008006" key="4">
    <source>
        <dbReference type="Google" id="ProtNLM"/>
    </source>
</evidence>
<organism evidence="2 3">
    <name type="scientific">Dendrobium catenatum</name>
    <dbReference type="NCBI Taxonomy" id="906689"/>
    <lineage>
        <taxon>Eukaryota</taxon>
        <taxon>Viridiplantae</taxon>
        <taxon>Streptophyta</taxon>
        <taxon>Embryophyta</taxon>
        <taxon>Tracheophyta</taxon>
        <taxon>Spermatophyta</taxon>
        <taxon>Magnoliopsida</taxon>
        <taxon>Liliopsida</taxon>
        <taxon>Asparagales</taxon>
        <taxon>Orchidaceae</taxon>
        <taxon>Epidendroideae</taxon>
        <taxon>Malaxideae</taxon>
        <taxon>Dendrobiinae</taxon>
        <taxon>Dendrobium</taxon>
    </lineage>
</organism>
<proteinExistence type="predicted"/>
<evidence type="ECO:0000313" key="2">
    <source>
        <dbReference type="EMBL" id="PKU81755.1"/>
    </source>
</evidence>
<name>A0A2I0X1G1_9ASPA</name>
<gene>
    <name evidence="2" type="ORF">MA16_Dca018697</name>
</gene>
<dbReference type="AlphaFoldDB" id="A0A2I0X1G1"/>
<dbReference type="PANTHER" id="PTHR33090">
    <property type="entry name" value="DUF3774 DOMAIN PROTEIN-RELATED"/>
    <property type="match status" value="1"/>
</dbReference>
<evidence type="ECO:0000313" key="3">
    <source>
        <dbReference type="Proteomes" id="UP000233837"/>
    </source>
</evidence>
<reference evidence="2 3" key="1">
    <citation type="journal article" date="2016" name="Sci. Rep.">
        <title>The Dendrobium catenatum Lindl. genome sequence provides insights into polysaccharide synthase, floral development and adaptive evolution.</title>
        <authorList>
            <person name="Zhang G.Q."/>
            <person name="Xu Q."/>
            <person name="Bian C."/>
            <person name="Tsai W.C."/>
            <person name="Yeh C.M."/>
            <person name="Liu K.W."/>
            <person name="Yoshida K."/>
            <person name="Zhang L.S."/>
            <person name="Chang S.B."/>
            <person name="Chen F."/>
            <person name="Shi Y."/>
            <person name="Su Y.Y."/>
            <person name="Zhang Y.Q."/>
            <person name="Chen L.J."/>
            <person name="Yin Y."/>
            <person name="Lin M."/>
            <person name="Huang H."/>
            <person name="Deng H."/>
            <person name="Wang Z.W."/>
            <person name="Zhu S.L."/>
            <person name="Zhao X."/>
            <person name="Deng C."/>
            <person name="Niu S.C."/>
            <person name="Huang J."/>
            <person name="Wang M."/>
            <person name="Liu G.H."/>
            <person name="Yang H.J."/>
            <person name="Xiao X.J."/>
            <person name="Hsiao Y.Y."/>
            <person name="Wu W.L."/>
            <person name="Chen Y.Y."/>
            <person name="Mitsuda N."/>
            <person name="Ohme-Takagi M."/>
            <person name="Luo Y.B."/>
            <person name="Van de Peer Y."/>
            <person name="Liu Z.J."/>
        </authorList>
    </citation>
    <scope>NUCLEOTIDE SEQUENCE [LARGE SCALE GENOMIC DNA]</scope>
    <source>
        <tissue evidence="2">The whole plant</tissue>
    </source>
</reference>